<reference evidence="6 7" key="1">
    <citation type="submission" date="2019-07" db="EMBL/GenBank/DDBJ databases">
        <authorList>
            <person name="Duangmal K."/>
            <person name="Teo W.F.A."/>
        </authorList>
    </citation>
    <scope>NUCLEOTIDE SEQUENCE [LARGE SCALE GENOMIC DNA]</scope>
    <source>
        <strain evidence="6 7">TBRC 6029</strain>
    </source>
</reference>
<dbReference type="PANTHER" id="PTHR10819">
    <property type="entry name" value="PHOSPHOTRIESTERASE-RELATED"/>
    <property type="match status" value="1"/>
</dbReference>
<dbReference type="AlphaFoldDB" id="A0A558BNP3"/>
<dbReference type="RefSeq" id="WP_144591076.1">
    <property type="nucleotide sequence ID" value="NZ_VJWX01000290.1"/>
</dbReference>
<comment type="cofactor">
    <cofactor evidence="4">
        <name>a divalent metal cation</name>
        <dbReference type="ChEBI" id="CHEBI:60240"/>
    </cofactor>
    <text evidence="4">Binds 2 divalent metal cations per subunit.</text>
</comment>
<dbReference type="InterPro" id="IPR001559">
    <property type="entry name" value="Phosphotriesterase"/>
</dbReference>
<dbReference type="SUPFAM" id="SSF51556">
    <property type="entry name" value="Metallo-dependent hydrolases"/>
    <property type="match status" value="1"/>
</dbReference>
<reference evidence="6 7" key="2">
    <citation type="submission" date="2019-08" db="EMBL/GenBank/DDBJ databases">
        <title>Amycolatopsis acidicola sp. nov., isolated from peat swamp forest soil.</title>
        <authorList>
            <person name="Srisuk N."/>
        </authorList>
    </citation>
    <scope>NUCLEOTIDE SEQUENCE [LARGE SCALE GENOMIC DNA]</scope>
    <source>
        <strain evidence="6 7">TBRC 6029</strain>
    </source>
</reference>
<dbReference type="GO" id="GO:0008270">
    <property type="term" value="F:zinc ion binding"/>
    <property type="evidence" value="ECO:0007669"/>
    <property type="project" value="InterPro"/>
</dbReference>
<feature type="binding site" evidence="4">
    <location>
        <position position="22"/>
    </location>
    <ligand>
        <name>Zn(2+)</name>
        <dbReference type="ChEBI" id="CHEBI:29105"/>
        <label>1</label>
    </ligand>
</feature>
<dbReference type="PANTHER" id="PTHR10819:SF3">
    <property type="entry name" value="PHOSPHOTRIESTERASE-RELATED PROTEIN"/>
    <property type="match status" value="1"/>
</dbReference>
<organism evidence="6 7">
    <name type="scientific">Amycolatopsis rhizosphaerae</name>
    <dbReference type="NCBI Taxonomy" id="2053003"/>
    <lineage>
        <taxon>Bacteria</taxon>
        <taxon>Bacillati</taxon>
        <taxon>Actinomycetota</taxon>
        <taxon>Actinomycetes</taxon>
        <taxon>Pseudonocardiales</taxon>
        <taxon>Pseudonocardiaceae</taxon>
        <taxon>Amycolatopsis</taxon>
    </lineage>
</organism>
<keyword evidence="2" id="KW-0378">Hydrolase</keyword>
<evidence type="ECO:0000256" key="5">
    <source>
        <dbReference type="PROSITE-ProRule" id="PRU00679"/>
    </source>
</evidence>
<feature type="binding site" evidence="4">
    <location>
        <position position="177"/>
    </location>
    <ligand>
        <name>Zn(2+)</name>
        <dbReference type="ChEBI" id="CHEBI:29105"/>
        <label>2</label>
    </ligand>
</feature>
<proteinExistence type="inferred from homology"/>
<feature type="modified residue" description="N6-carboxylysine" evidence="3 5">
    <location>
        <position position="144"/>
    </location>
</feature>
<feature type="binding site" evidence="4">
    <location>
        <position position="24"/>
    </location>
    <ligand>
        <name>Zn(2+)</name>
        <dbReference type="ChEBI" id="CHEBI:29105"/>
        <label>1</label>
    </ligand>
</feature>
<dbReference type="PROSITE" id="PS51347">
    <property type="entry name" value="PHOSPHOTRIESTERASE_2"/>
    <property type="match status" value="1"/>
</dbReference>
<feature type="binding site" description="via carbamate group" evidence="4">
    <location>
        <position position="144"/>
    </location>
    <ligand>
        <name>Zn(2+)</name>
        <dbReference type="ChEBI" id="CHEBI:29105"/>
        <label>2</label>
    </ligand>
</feature>
<feature type="binding site" evidence="4">
    <location>
        <position position="207"/>
    </location>
    <ligand>
        <name>Zn(2+)</name>
        <dbReference type="ChEBI" id="CHEBI:29105"/>
        <label>2</label>
    </ligand>
</feature>
<dbReference type="EMBL" id="VJWX01000290">
    <property type="protein sequence ID" value="TVT38125.1"/>
    <property type="molecule type" value="Genomic_DNA"/>
</dbReference>
<feature type="binding site" description="via carbamate group" evidence="4">
    <location>
        <position position="144"/>
    </location>
    <ligand>
        <name>Zn(2+)</name>
        <dbReference type="ChEBI" id="CHEBI:29105"/>
        <label>1</label>
    </ligand>
</feature>
<dbReference type="OrthoDB" id="9795018at2"/>
<keyword evidence="7" id="KW-1185">Reference proteome</keyword>
<dbReference type="InterPro" id="IPR032466">
    <property type="entry name" value="Metal_Hydrolase"/>
</dbReference>
<comment type="similarity">
    <text evidence="5">Belongs to the metallo-dependent hydrolases superfamily. Phosphotriesterase family.</text>
</comment>
<dbReference type="Gene3D" id="3.20.20.140">
    <property type="entry name" value="Metal-dependent hydrolases"/>
    <property type="match status" value="1"/>
</dbReference>
<evidence type="ECO:0000256" key="4">
    <source>
        <dbReference type="PIRSR" id="PIRSR601559-51"/>
    </source>
</evidence>
<comment type="caution">
    <text evidence="6">The sequence shown here is derived from an EMBL/GenBank/DDBJ whole genome shotgun (WGS) entry which is preliminary data.</text>
</comment>
<evidence type="ECO:0000313" key="7">
    <source>
        <dbReference type="Proteomes" id="UP000320011"/>
    </source>
</evidence>
<evidence type="ECO:0000256" key="2">
    <source>
        <dbReference type="ARBA" id="ARBA00022801"/>
    </source>
</evidence>
<feature type="binding site" evidence="4">
    <location>
        <position position="264"/>
    </location>
    <ligand>
        <name>Zn(2+)</name>
        <dbReference type="ChEBI" id="CHEBI:29105"/>
        <label>1</label>
    </ligand>
</feature>
<protein>
    <submittedName>
        <fullName evidence="6">Phosphotriesterase</fullName>
    </submittedName>
</protein>
<name>A0A558BNP3_9PSEU</name>
<keyword evidence="1 4" id="KW-0479">Metal-binding</keyword>
<evidence type="ECO:0000256" key="1">
    <source>
        <dbReference type="ARBA" id="ARBA00022723"/>
    </source>
</evidence>
<sequence>MSEVSTVRGPVAAAALGRTYMHEHIFTLTADVQQNYPGEWGDEQARLDDAVEKLSALAAQGVQTIVDPTVVGLGRYIPRIAKIAERVPQLNIVVATGIYTYDSAPFFFEYRPPMPGQPDPMTEMFVRDITEGIAGTGVRAGMLKCAIDHHGMTPGVERVMRAVAQAHLRTGIPVTVHTHPGSRAGLEVKRVLCDEEGVDPRRVVLGHSGDTPDCDHLAELAEAGFVLGMDRFGINLETTFEARADTLVEMCRRGYAESMVLSQDASCYIDWVDPLLLEQLPQWHYLHIGDDVLPYVRERGVTEKQIETMLVDVPRRVLEPSEPAGA</sequence>
<evidence type="ECO:0000313" key="6">
    <source>
        <dbReference type="EMBL" id="TVT38125.1"/>
    </source>
</evidence>
<accession>A0A558BNP3</accession>
<evidence type="ECO:0000256" key="3">
    <source>
        <dbReference type="PIRSR" id="PIRSR601559-50"/>
    </source>
</evidence>
<dbReference type="GO" id="GO:0016787">
    <property type="term" value="F:hydrolase activity"/>
    <property type="evidence" value="ECO:0007669"/>
    <property type="project" value="UniProtKB-KW"/>
</dbReference>
<dbReference type="Proteomes" id="UP000320011">
    <property type="component" value="Unassembled WGS sequence"/>
</dbReference>
<gene>
    <name evidence="6" type="ORF">FNH05_24575</name>
</gene>
<dbReference type="Pfam" id="PF02126">
    <property type="entry name" value="PTE"/>
    <property type="match status" value="1"/>
</dbReference>